<keyword evidence="6" id="KW-0677">Repeat</keyword>
<evidence type="ECO:0000256" key="8">
    <source>
        <dbReference type="ARBA" id="ARBA00023157"/>
    </source>
</evidence>
<dbReference type="FunFam" id="3.40.30.10:FF:000027">
    <property type="entry name" value="protein disulfide-isomerase A2"/>
    <property type="match status" value="1"/>
</dbReference>
<dbReference type="PANTHER" id="PTHR18929:SF240">
    <property type="entry name" value="PROTEIN DISULFIDE-ISOMERASE"/>
    <property type="match status" value="1"/>
</dbReference>
<organism evidence="15 16">
    <name type="scientific">Adineta ricciae</name>
    <name type="common">Rotifer</name>
    <dbReference type="NCBI Taxonomy" id="249248"/>
    <lineage>
        <taxon>Eukaryota</taxon>
        <taxon>Metazoa</taxon>
        <taxon>Spiralia</taxon>
        <taxon>Gnathifera</taxon>
        <taxon>Rotifera</taxon>
        <taxon>Eurotatoria</taxon>
        <taxon>Bdelloidea</taxon>
        <taxon>Adinetida</taxon>
        <taxon>Adinetidae</taxon>
        <taxon>Adineta</taxon>
    </lineage>
</organism>
<comment type="caution">
    <text evidence="15">The sequence shown here is derived from an EMBL/GenBank/DDBJ whole genome shotgun (WGS) entry which is preliminary data.</text>
</comment>
<evidence type="ECO:0000259" key="14">
    <source>
        <dbReference type="PROSITE" id="PS51352"/>
    </source>
</evidence>
<dbReference type="InterPro" id="IPR036249">
    <property type="entry name" value="Thioredoxin-like_sf"/>
</dbReference>
<dbReference type="InterPro" id="IPR013766">
    <property type="entry name" value="Thioredoxin_domain"/>
</dbReference>
<dbReference type="InterPro" id="IPR005792">
    <property type="entry name" value="Prot_disulphide_isomerase"/>
</dbReference>
<feature type="region of interest" description="Disordered" evidence="13">
    <location>
        <begin position="493"/>
        <end position="525"/>
    </location>
</feature>
<evidence type="ECO:0000256" key="11">
    <source>
        <dbReference type="PIRSR" id="PIRSR605792-51"/>
    </source>
</evidence>
<evidence type="ECO:0000256" key="10">
    <source>
        <dbReference type="ARBA" id="ARBA00023284"/>
    </source>
</evidence>
<feature type="disulfide bond" description="Redox-active" evidence="11">
    <location>
        <begin position="421"/>
        <end position="424"/>
    </location>
</feature>
<dbReference type="AlphaFoldDB" id="A0A814CVK1"/>
<feature type="compositionally biased region" description="Acidic residues" evidence="13">
    <location>
        <begin position="506"/>
        <end position="518"/>
    </location>
</feature>
<dbReference type="EMBL" id="CAJNOR010000550">
    <property type="protein sequence ID" value="CAF0945257.1"/>
    <property type="molecule type" value="Genomic_DNA"/>
</dbReference>
<dbReference type="FunFam" id="3.40.30.10:FF:000030">
    <property type="entry name" value="Protein disulfide-isomerase"/>
    <property type="match status" value="1"/>
</dbReference>
<evidence type="ECO:0000313" key="15">
    <source>
        <dbReference type="EMBL" id="CAF0945257.1"/>
    </source>
</evidence>
<evidence type="ECO:0000256" key="13">
    <source>
        <dbReference type="SAM" id="MobiDB-lite"/>
    </source>
</evidence>
<evidence type="ECO:0000256" key="4">
    <source>
        <dbReference type="ARBA" id="ARBA00012723"/>
    </source>
</evidence>
<feature type="domain" description="Thioredoxin" evidence="14">
    <location>
        <begin position="15"/>
        <end position="140"/>
    </location>
</feature>
<feature type="domain" description="Thioredoxin" evidence="14">
    <location>
        <begin position="370"/>
        <end position="498"/>
    </location>
</feature>
<dbReference type="GO" id="GO:0006457">
    <property type="term" value="P:protein folding"/>
    <property type="evidence" value="ECO:0007669"/>
    <property type="project" value="TreeGrafter"/>
</dbReference>
<keyword evidence="8 11" id="KW-1015">Disulfide bond</keyword>
<evidence type="ECO:0000256" key="3">
    <source>
        <dbReference type="ARBA" id="ARBA00006347"/>
    </source>
</evidence>
<feature type="signal peptide" evidence="12">
    <location>
        <begin position="1"/>
        <end position="26"/>
    </location>
</feature>
<keyword evidence="10 11" id="KW-0676">Redox-active center</keyword>
<dbReference type="PANTHER" id="PTHR18929">
    <property type="entry name" value="PROTEIN DISULFIDE ISOMERASE"/>
    <property type="match status" value="1"/>
</dbReference>
<dbReference type="GO" id="GO:0034976">
    <property type="term" value="P:response to endoplasmic reticulum stress"/>
    <property type="evidence" value="ECO:0007669"/>
    <property type="project" value="TreeGrafter"/>
</dbReference>
<evidence type="ECO:0000256" key="12">
    <source>
        <dbReference type="RuleBase" id="RU361130"/>
    </source>
</evidence>
<feature type="chain" id="PRO_5033106844" description="Protein disulfide-isomerase" evidence="12">
    <location>
        <begin position="27"/>
        <end position="525"/>
    </location>
</feature>
<dbReference type="FunFam" id="3.40.30.10:FF:000042">
    <property type="entry name" value="protein disulfide-isomerase A2"/>
    <property type="match status" value="1"/>
</dbReference>
<evidence type="ECO:0000256" key="5">
    <source>
        <dbReference type="ARBA" id="ARBA00022729"/>
    </source>
</evidence>
<evidence type="ECO:0000313" key="16">
    <source>
        <dbReference type="Proteomes" id="UP000663828"/>
    </source>
</evidence>
<dbReference type="FunFam" id="3.40.30.10:FF:000023">
    <property type="entry name" value="Protein disulfide-isomerase"/>
    <property type="match status" value="1"/>
</dbReference>
<dbReference type="EC" id="5.3.4.1" evidence="4 12"/>
<evidence type="ECO:0000256" key="9">
    <source>
        <dbReference type="ARBA" id="ARBA00023235"/>
    </source>
</evidence>
<reference evidence="15" key="1">
    <citation type="submission" date="2021-02" db="EMBL/GenBank/DDBJ databases">
        <authorList>
            <person name="Nowell W R."/>
        </authorList>
    </citation>
    <scope>NUCLEOTIDE SEQUENCE</scope>
</reference>
<dbReference type="Pfam" id="PF00085">
    <property type="entry name" value="Thioredoxin"/>
    <property type="match status" value="2"/>
</dbReference>
<dbReference type="GO" id="GO:0005788">
    <property type="term" value="C:endoplasmic reticulum lumen"/>
    <property type="evidence" value="ECO:0007669"/>
    <property type="project" value="UniProtKB-SubCell"/>
</dbReference>
<dbReference type="CDD" id="cd02981">
    <property type="entry name" value="PDI_b_family"/>
    <property type="match status" value="1"/>
</dbReference>
<evidence type="ECO:0000256" key="6">
    <source>
        <dbReference type="ARBA" id="ARBA00022737"/>
    </source>
</evidence>
<comment type="catalytic activity">
    <reaction evidence="1 12">
        <text>Catalyzes the rearrangement of -S-S- bonds in proteins.</text>
        <dbReference type="EC" id="5.3.4.1"/>
    </reaction>
</comment>
<dbReference type="CDD" id="cd02961">
    <property type="entry name" value="PDI_a_family"/>
    <property type="match status" value="1"/>
</dbReference>
<comment type="subcellular location">
    <subcellularLocation>
        <location evidence="2">Endoplasmic reticulum lumen</location>
    </subcellularLocation>
</comment>
<gene>
    <name evidence="15" type="ORF">XAT740_LOCUS10350</name>
</gene>
<dbReference type="NCBIfam" id="TIGR01126">
    <property type="entry name" value="pdi_dom"/>
    <property type="match status" value="2"/>
</dbReference>
<evidence type="ECO:0000256" key="2">
    <source>
        <dbReference type="ARBA" id="ARBA00004319"/>
    </source>
</evidence>
<dbReference type="InterPro" id="IPR005788">
    <property type="entry name" value="PDI_thioredoxin-like_dom"/>
</dbReference>
<dbReference type="GO" id="GO:0003756">
    <property type="term" value="F:protein disulfide isomerase activity"/>
    <property type="evidence" value="ECO:0007669"/>
    <property type="project" value="UniProtKB-EC"/>
</dbReference>
<comment type="similarity">
    <text evidence="3 12">Belongs to the protein disulfide isomerase family.</text>
</comment>
<keyword evidence="16" id="KW-1185">Reference proteome</keyword>
<evidence type="ECO:0000256" key="1">
    <source>
        <dbReference type="ARBA" id="ARBA00001182"/>
    </source>
</evidence>
<dbReference type="CDD" id="cd02982">
    <property type="entry name" value="PDI_b'_family"/>
    <property type="match status" value="1"/>
</dbReference>
<keyword evidence="5 12" id="KW-0732">Signal</keyword>
<proteinExistence type="inferred from homology"/>
<accession>A0A814CVK1</accession>
<dbReference type="NCBIfam" id="TIGR01130">
    <property type="entry name" value="ER_PDI_fam"/>
    <property type="match status" value="1"/>
</dbReference>
<dbReference type="PROSITE" id="PS51352">
    <property type="entry name" value="THIOREDOXIN_2"/>
    <property type="match status" value="2"/>
</dbReference>
<name>A0A814CVK1_ADIRI</name>
<evidence type="ECO:0000256" key="7">
    <source>
        <dbReference type="ARBA" id="ARBA00022824"/>
    </source>
</evidence>
<dbReference type="SUPFAM" id="SSF52833">
    <property type="entry name" value="Thioredoxin-like"/>
    <property type="match status" value="4"/>
</dbReference>
<dbReference type="CDD" id="cd02995">
    <property type="entry name" value="PDI_a_PDI_a'_C"/>
    <property type="match status" value="1"/>
</dbReference>
<dbReference type="Gene3D" id="3.40.30.10">
    <property type="entry name" value="Glutaredoxin"/>
    <property type="match status" value="4"/>
</dbReference>
<protein>
    <recommendedName>
        <fullName evidence="4 12">Protein disulfide-isomerase</fullName>
        <ecNumber evidence="4 12">5.3.4.1</ecNumber>
    </recommendedName>
</protein>
<keyword evidence="7" id="KW-0256">Endoplasmic reticulum</keyword>
<dbReference type="Pfam" id="PF13848">
    <property type="entry name" value="Thioredoxin_6"/>
    <property type="match status" value="1"/>
</dbReference>
<sequence length="525" mass="58411">MFPGFIQGALLAVIIILAQTTKRIHSEDTVDETHVLSLTKDTFDDAVKNNKHLLVKFVAPWCGHCKALGPAYAAAAKQLVDSGSDIKLASVDATIEQDLAQKYDVKGYPTIKFFSDGTTFEYTGGRAEDDIINWLKKKTGPAAAELKTVDDLNKLKEANEVVVIGAFQDTDGDAAASFLQVAKTIDGIPFGITSNKDVLKELEIKKDTIVLLKKASSNKITEQLFFYFLEFQFDEGRNDLTSTIDEGSIREFIQANQLPTVVDFNAETAQKIFGGDIKVHVLLFASKKSSDYEKLRSEFQTAAKQYRGKTLFVAIDSDDEENERVLEFFGLKTTDVPVVRLITLKDEMSKFKPESSDISSAVLAKFVDAFFDGKLKPHLLTQDLPEDWDKTPVKILVGTNFHEVATNKKKTVLVTFIAPWCGHCKQLTPIYEQLGEKYKDNQDVVIAKMDATANELEDIKIQSFPTIKLFPKDSDEVIDYQGERTLEALSKFIDSNGQEAGKIPEETAEQTEEADEEADAGHEDL</sequence>
<keyword evidence="9 12" id="KW-0413">Isomerase</keyword>
<dbReference type="Proteomes" id="UP000663828">
    <property type="component" value="Unassembled WGS sequence"/>
</dbReference>
<dbReference type="PRINTS" id="PR00421">
    <property type="entry name" value="THIOREDOXIN"/>
</dbReference>
<feature type="disulfide bond" description="Redox-active" evidence="11">
    <location>
        <begin position="62"/>
        <end position="65"/>
    </location>
</feature>